<protein>
    <recommendedName>
        <fullName evidence="5">Protein kinase domain-containing protein</fullName>
    </recommendedName>
</protein>
<dbReference type="SMART" id="SM00220">
    <property type="entry name" value="S_TKc"/>
    <property type="match status" value="1"/>
</dbReference>
<dbReference type="GO" id="GO:0004672">
    <property type="term" value="F:protein kinase activity"/>
    <property type="evidence" value="ECO:0007669"/>
    <property type="project" value="InterPro"/>
</dbReference>
<feature type="region of interest" description="Disordered" evidence="4">
    <location>
        <begin position="1"/>
        <end position="33"/>
    </location>
</feature>
<organism evidence="6">
    <name type="scientific">Arion vulgaris</name>
    <dbReference type="NCBI Taxonomy" id="1028688"/>
    <lineage>
        <taxon>Eukaryota</taxon>
        <taxon>Metazoa</taxon>
        <taxon>Spiralia</taxon>
        <taxon>Lophotrochozoa</taxon>
        <taxon>Mollusca</taxon>
        <taxon>Gastropoda</taxon>
        <taxon>Heterobranchia</taxon>
        <taxon>Euthyneura</taxon>
        <taxon>Panpulmonata</taxon>
        <taxon>Eupulmonata</taxon>
        <taxon>Stylommatophora</taxon>
        <taxon>Helicina</taxon>
        <taxon>Arionoidea</taxon>
        <taxon>Arionidae</taxon>
        <taxon>Arion</taxon>
    </lineage>
</organism>
<dbReference type="Gene3D" id="3.30.200.20">
    <property type="entry name" value="Phosphorylase Kinase, domain 1"/>
    <property type="match status" value="1"/>
</dbReference>
<feature type="compositionally biased region" description="Basic and acidic residues" evidence="4">
    <location>
        <begin position="660"/>
        <end position="669"/>
    </location>
</feature>
<dbReference type="Gene3D" id="1.10.510.10">
    <property type="entry name" value="Transferase(Phosphotransferase) domain 1"/>
    <property type="match status" value="1"/>
</dbReference>
<name>A0A0B7AS78_9EUPU</name>
<dbReference type="SUPFAM" id="SSF56112">
    <property type="entry name" value="Protein kinase-like (PK-like)"/>
    <property type="match status" value="1"/>
</dbReference>
<sequence length="900" mass="101463">TAKEVYDYDGDDRNNEHAKCEINNENKDETNKNGQSELSAIMADNERANTSLCNIPFGVTLELIKSLDTDRGWEDLAAEADFTFDQMQILSRKQHFSDGSPTRTLLWELGCKNYRVIDLYDKLKSIRRLREMQILETYVKGGQEGKGTTIDKKIAESFLLVSLPQHKAADQKPLARAESGFSMSGSEINFNHPSFVDKSKAKVTGSKHYEDKIIPGTDSRSLGSSCASYNKDIVSPLKEANHSTRNEPVYIPQVPLPKSLNSITFKEPNHKSLPFPILSPIHNGQAARNSPGGKEDMPQMFSDQDFSTSSVIRSMTSQNRVSQSTQPSINTNQRLDSTSSSPQPENFEINKACFSYRELYNATDGFIASRIIGEGAFGKVYLGTIHHLDCAIKILQSSSVDTQKKLDQVKSELAALLKYHHENIVTLYGYAQRDTELCLVYQYLIGGSLEDRLLRKNNTPSLSWERRLNILLGVCKGLHFLHTLGDKPLIHGDIKSANILLDQYFEAKLGDLGQAKYATSQSAESTGLTHYTVAESTTKLFGSKAYLAHELRSGGAQAQSLKSDVYALGVVFLEVCSGLQAYDQNRNENTFLADYFNTYTSENDEHLWKEQFQDKTLTDVPDDIFIGVLKLAKRCTHHIKKSRPDTAKLLSEVKDIYKRNTDKPKDEGTSHSITSSLENDSRSTIFSHDLISNNESHHGEHGTSSVQTYESAQQKIIRLEQQQRLEQFHSNKATKPLELQNRHPLQELLQQQAPYCIESCSSAPVENTVEIRNLDNPLRSCPLQSLEAFKLQSAYDRQPGRMKIEQLSGLSQKENRLFEEYPSDPHKLKKIDEFVIEQQKCMPYQCTTIQSGNELQEDVLQVDPKKLAQLNAFDETNFLRLNILKMMLPVWNVTLSSLPS</sequence>
<evidence type="ECO:0000256" key="4">
    <source>
        <dbReference type="SAM" id="MobiDB-lite"/>
    </source>
</evidence>
<dbReference type="GO" id="GO:0005886">
    <property type="term" value="C:plasma membrane"/>
    <property type="evidence" value="ECO:0007669"/>
    <property type="project" value="TreeGrafter"/>
</dbReference>
<dbReference type="PROSITE" id="PS50011">
    <property type="entry name" value="PROTEIN_KINASE_DOM"/>
    <property type="match status" value="1"/>
</dbReference>
<dbReference type="Pfam" id="PF00069">
    <property type="entry name" value="Pkinase"/>
    <property type="match status" value="1"/>
</dbReference>
<dbReference type="PANTHER" id="PTHR27001:SF939">
    <property type="entry name" value="INTERLEUKIN 1 RECEPTOR ASSOCIATED KINASE 1"/>
    <property type="match status" value="1"/>
</dbReference>
<feature type="compositionally biased region" description="Basic and acidic residues" evidence="4">
    <location>
        <begin position="1"/>
        <end position="31"/>
    </location>
</feature>
<proteinExistence type="predicted"/>
<gene>
    <name evidence="6" type="primary">ORF139462</name>
</gene>
<dbReference type="PANTHER" id="PTHR27001">
    <property type="entry name" value="OS01G0253100 PROTEIN"/>
    <property type="match status" value="1"/>
</dbReference>
<dbReference type="SUPFAM" id="SSF47986">
    <property type="entry name" value="DEATH domain"/>
    <property type="match status" value="1"/>
</dbReference>
<feature type="non-terminal residue" evidence="6">
    <location>
        <position position="1"/>
    </location>
</feature>
<evidence type="ECO:0000256" key="3">
    <source>
        <dbReference type="PROSITE-ProRule" id="PRU10141"/>
    </source>
</evidence>
<dbReference type="PROSITE" id="PS00108">
    <property type="entry name" value="PROTEIN_KINASE_ST"/>
    <property type="match status" value="1"/>
</dbReference>
<reference evidence="6" key="1">
    <citation type="submission" date="2014-12" db="EMBL/GenBank/DDBJ databases">
        <title>Insight into the proteome of Arion vulgaris.</title>
        <authorList>
            <person name="Aradska J."/>
            <person name="Bulat T."/>
            <person name="Smidak R."/>
            <person name="Sarate P."/>
            <person name="Gangsoo J."/>
            <person name="Sialana F."/>
            <person name="Bilban M."/>
            <person name="Lubec G."/>
        </authorList>
    </citation>
    <scope>NUCLEOTIDE SEQUENCE</scope>
    <source>
        <tissue evidence="6">Skin</tissue>
    </source>
</reference>
<feature type="compositionally biased region" description="Polar residues" evidence="4">
    <location>
        <begin position="315"/>
        <end position="344"/>
    </location>
</feature>
<keyword evidence="2 3" id="KW-0067">ATP-binding</keyword>
<dbReference type="GO" id="GO:0005524">
    <property type="term" value="F:ATP binding"/>
    <property type="evidence" value="ECO:0007669"/>
    <property type="project" value="UniProtKB-UniRule"/>
</dbReference>
<evidence type="ECO:0000256" key="2">
    <source>
        <dbReference type="ARBA" id="ARBA00022840"/>
    </source>
</evidence>
<feature type="domain" description="Protein kinase" evidence="5">
    <location>
        <begin position="366"/>
        <end position="657"/>
    </location>
</feature>
<feature type="region of interest" description="Disordered" evidence="4">
    <location>
        <begin position="315"/>
        <end position="346"/>
    </location>
</feature>
<evidence type="ECO:0000259" key="5">
    <source>
        <dbReference type="PROSITE" id="PS50011"/>
    </source>
</evidence>
<feature type="compositionally biased region" description="Polar residues" evidence="4">
    <location>
        <begin position="670"/>
        <end position="680"/>
    </location>
</feature>
<evidence type="ECO:0000256" key="1">
    <source>
        <dbReference type="ARBA" id="ARBA00022741"/>
    </source>
</evidence>
<evidence type="ECO:0000313" key="6">
    <source>
        <dbReference type="EMBL" id="CEK83879.1"/>
    </source>
</evidence>
<feature type="region of interest" description="Disordered" evidence="4">
    <location>
        <begin position="274"/>
        <end position="302"/>
    </location>
</feature>
<dbReference type="InterPro" id="IPR011029">
    <property type="entry name" value="DEATH-like_dom_sf"/>
</dbReference>
<dbReference type="AlphaFoldDB" id="A0A0B7AS78"/>
<feature type="binding site" evidence="3">
    <location>
        <position position="393"/>
    </location>
    <ligand>
        <name>ATP</name>
        <dbReference type="ChEBI" id="CHEBI:30616"/>
    </ligand>
</feature>
<dbReference type="Gene3D" id="1.10.533.10">
    <property type="entry name" value="Death Domain, Fas"/>
    <property type="match status" value="1"/>
</dbReference>
<feature type="region of interest" description="Disordered" evidence="4">
    <location>
        <begin position="660"/>
        <end position="680"/>
    </location>
</feature>
<dbReference type="InterPro" id="IPR017441">
    <property type="entry name" value="Protein_kinase_ATP_BS"/>
</dbReference>
<dbReference type="PROSITE" id="PS00107">
    <property type="entry name" value="PROTEIN_KINASE_ATP"/>
    <property type="match status" value="1"/>
</dbReference>
<dbReference type="EMBL" id="HACG01037014">
    <property type="protein sequence ID" value="CEK83879.1"/>
    <property type="molecule type" value="Transcribed_RNA"/>
</dbReference>
<dbReference type="InterPro" id="IPR011009">
    <property type="entry name" value="Kinase-like_dom_sf"/>
</dbReference>
<dbReference type="InterPro" id="IPR000719">
    <property type="entry name" value="Prot_kinase_dom"/>
</dbReference>
<keyword evidence="1 3" id="KW-0547">Nucleotide-binding</keyword>
<dbReference type="InterPro" id="IPR008271">
    <property type="entry name" value="Ser/Thr_kinase_AS"/>
</dbReference>
<accession>A0A0B7AS78</accession>